<name>A0A2T7A7G5_TUBBO</name>
<sequence>MIEVGYSEALDFIRLDAGWWLIDSAGKIRFVMIVQLMTDPFAIHIECWAMVASDGPQKIQVPTQIPACVQLFDIDTERTVASASPELRIPYCCIFDEPDENAPDAVFTNAELSSFALKMFKQLQ</sequence>
<keyword evidence="2" id="KW-1185">Reference proteome</keyword>
<comment type="caution">
    <text evidence="1">The sequence shown here is derived from an EMBL/GenBank/DDBJ whole genome shotgun (WGS) entry which is preliminary data.</text>
</comment>
<evidence type="ECO:0000313" key="2">
    <source>
        <dbReference type="Proteomes" id="UP000244722"/>
    </source>
</evidence>
<organism evidence="1 2">
    <name type="scientific">Tuber borchii</name>
    <name type="common">White truffle</name>
    <dbReference type="NCBI Taxonomy" id="42251"/>
    <lineage>
        <taxon>Eukaryota</taxon>
        <taxon>Fungi</taxon>
        <taxon>Dikarya</taxon>
        <taxon>Ascomycota</taxon>
        <taxon>Pezizomycotina</taxon>
        <taxon>Pezizomycetes</taxon>
        <taxon>Pezizales</taxon>
        <taxon>Tuberaceae</taxon>
        <taxon>Tuber</taxon>
    </lineage>
</organism>
<dbReference type="OrthoDB" id="76567at2759"/>
<dbReference type="STRING" id="42251.A0A2T7A7G5"/>
<gene>
    <name evidence="1" type="ORF">B9Z19DRAFT_1060758</name>
</gene>
<reference evidence="1 2" key="1">
    <citation type="submission" date="2017-04" db="EMBL/GenBank/DDBJ databases">
        <title>Draft genome sequence of Tuber borchii Vittad., a whitish edible truffle.</title>
        <authorList>
            <consortium name="DOE Joint Genome Institute"/>
            <person name="Murat C."/>
            <person name="Kuo A."/>
            <person name="Barry K.W."/>
            <person name="Clum A."/>
            <person name="Dockter R.B."/>
            <person name="Fauchery L."/>
            <person name="Iotti M."/>
            <person name="Kohler A."/>
            <person name="Labutti K."/>
            <person name="Lindquist E.A."/>
            <person name="Lipzen A."/>
            <person name="Ohm R.A."/>
            <person name="Wang M."/>
            <person name="Grigoriev I.V."/>
            <person name="Zambonelli A."/>
            <person name="Martin F.M."/>
        </authorList>
    </citation>
    <scope>NUCLEOTIDE SEQUENCE [LARGE SCALE GENOMIC DNA]</scope>
    <source>
        <strain evidence="1 2">Tbo3840</strain>
    </source>
</reference>
<dbReference type="AlphaFoldDB" id="A0A2T7A7G5"/>
<protein>
    <submittedName>
        <fullName evidence="1">Uncharacterized protein</fullName>
    </submittedName>
</protein>
<accession>A0A2T7A7G5</accession>
<dbReference type="EMBL" id="NESQ01000008">
    <property type="protein sequence ID" value="PUU83642.1"/>
    <property type="molecule type" value="Genomic_DNA"/>
</dbReference>
<proteinExistence type="predicted"/>
<evidence type="ECO:0000313" key="1">
    <source>
        <dbReference type="EMBL" id="PUU83642.1"/>
    </source>
</evidence>
<dbReference type="Proteomes" id="UP000244722">
    <property type="component" value="Unassembled WGS sequence"/>
</dbReference>